<keyword evidence="3" id="KW-1185">Reference proteome</keyword>
<name>A0A075JH38_9MICO</name>
<gene>
    <name evidence="2" type="ORF">HX89_11930</name>
</gene>
<dbReference type="RefSeq" id="WP_038569354.1">
    <property type="nucleotide sequence ID" value="NZ_JAKREB010000003.1"/>
</dbReference>
<protein>
    <submittedName>
        <fullName evidence="2">Uncharacterized protein</fullName>
    </submittedName>
</protein>
<sequence>MHTVRVPKDATRFGTSSRKSLLKNRKKKAIARGAHPTPDEIVFSDTPGIVDDGNFSYGVCHVCDWKGGGRRAREKARRDAAEHYLLAH</sequence>
<organism evidence="2 3">
    <name type="scientific">Dermacoccus nishinomiyaensis</name>
    <dbReference type="NCBI Taxonomy" id="1274"/>
    <lineage>
        <taxon>Bacteria</taxon>
        <taxon>Bacillati</taxon>
        <taxon>Actinomycetota</taxon>
        <taxon>Actinomycetes</taxon>
        <taxon>Micrococcales</taxon>
        <taxon>Dermacoccaceae</taxon>
        <taxon>Dermacoccus</taxon>
    </lineage>
</organism>
<dbReference type="AlphaFoldDB" id="A0A075JH38"/>
<evidence type="ECO:0000313" key="3">
    <source>
        <dbReference type="Proteomes" id="UP000027986"/>
    </source>
</evidence>
<feature type="compositionally biased region" description="Basic residues" evidence="1">
    <location>
        <begin position="20"/>
        <end position="30"/>
    </location>
</feature>
<evidence type="ECO:0000313" key="2">
    <source>
        <dbReference type="EMBL" id="AIF41526.1"/>
    </source>
</evidence>
<dbReference type="Proteomes" id="UP000027986">
    <property type="component" value="Chromosome"/>
</dbReference>
<feature type="region of interest" description="Disordered" evidence="1">
    <location>
        <begin position="1"/>
        <end position="31"/>
    </location>
</feature>
<accession>A0A075JH38</accession>
<feature type="compositionally biased region" description="Basic and acidic residues" evidence="1">
    <location>
        <begin position="1"/>
        <end position="11"/>
    </location>
</feature>
<dbReference type="EMBL" id="CP008889">
    <property type="protein sequence ID" value="AIF41526.1"/>
    <property type="molecule type" value="Genomic_DNA"/>
</dbReference>
<dbReference type="HOGENOM" id="CLU_2463981_0_0_11"/>
<evidence type="ECO:0000256" key="1">
    <source>
        <dbReference type="SAM" id="MobiDB-lite"/>
    </source>
</evidence>
<reference evidence="2 3" key="1">
    <citation type="submission" date="2014-07" db="EMBL/GenBank/DDBJ databases">
        <title>Genome Sequencing of Dermacoccus nishinomiyaensis.</title>
        <authorList>
            <person name="Hong K.W."/>
            <person name="Chan K.G."/>
        </authorList>
    </citation>
    <scope>NUCLEOTIDE SEQUENCE [LARGE SCALE GENOMIC DNA]</scope>
    <source>
        <strain evidence="2 3">M25</strain>
    </source>
</reference>
<dbReference type="KEGG" id="dni:HX89_11930"/>
<proteinExistence type="predicted"/>